<protein>
    <submittedName>
        <fullName evidence="2">Helix-turn-helix</fullName>
    </submittedName>
</protein>
<dbReference type="CDD" id="cd00093">
    <property type="entry name" value="HTH_XRE"/>
    <property type="match status" value="1"/>
</dbReference>
<dbReference type="AlphaFoldDB" id="A0A1Y6FB96"/>
<dbReference type="EMBL" id="FXWG01000002">
    <property type="protein sequence ID" value="SMQ69703.1"/>
    <property type="molecule type" value="Genomic_DNA"/>
</dbReference>
<dbReference type="GO" id="GO:0003677">
    <property type="term" value="F:DNA binding"/>
    <property type="evidence" value="ECO:0007669"/>
    <property type="project" value="InterPro"/>
</dbReference>
<dbReference type="SMART" id="SM00530">
    <property type="entry name" value="HTH_XRE"/>
    <property type="match status" value="1"/>
</dbReference>
<keyword evidence="3" id="KW-1185">Reference proteome</keyword>
<dbReference type="InterPro" id="IPR010982">
    <property type="entry name" value="Lambda_DNA-bd_dom_sf"/>
</dbReference>
<evidence type="ECO:0000259" key="1">
    <source>
        <dbReference type="PROSITE" id="PS50943"/>
    </source>
</evidence>
<dbReference type="InterPro" id="IPR001387">
    <property type="entry name" value="Cro/C1-type_HTH"/>
</dbReference>
<dbReference type="Proteomes" id="UP000194420">
    <property type="component" value="Unassembled WGS sequence"/>
</dbReference>
<evidence type="ECO:0000313" key="3">
    <source>
        <dbReference type="Proteomes" id="UP000194420"/>
    </source>
</evidence>
<feature type="domain" description="HTH cro/C1-type" evidence="1">
    <location>
        <begin position="17"/>
        <end position="73"/>
    </location>
</feature>
<proteinExistence type="predicted"/>
<dbReference type="SUPFAM" id="SSF47413">
    <property type="entry name" value="lambda repressor-like DNA-binding domains"/>
    <property type="match status" value="1"/>
</dbReference>
<dbReference type="RefSeq" id="WP_086437747.1">
    <property type="nucleotide sequence ID" value="NZ_FXWG01000002.1"/>
</dbReference>
<organism evidence="2 3">
    <name type="scientific">Altererythrobacter xiamenensis</name>
    <dbReference type="NCBI Taxonomy" id="1316679"/>
    <lineage>
        <taxon>Bacteria</taxon>
        <taxon>Pseudomonadati</taxon>
        <taxon>Pseudomonadota</taxon>
        <taxon>Alphaproteobacteria</taxon>
        <taxon>Sphingomonadales</taxon>
        <taxon>Erythrobacteraceae</taxon>
        <taxon>Altererythrobacter</taxon>
    </lineage>
</organism>
<dbReference type="PROSITE" id="PS50943">
    <property type="entry name" value="HTH_CROC1"/>
    <property type="match status" value="1"/>
</dbReference>
<sequence>MTDWPIDWRATVDEAIRRRKEEGFSQRSLAALAGVSLPTVNAFEQGQINLRFERVIAILEALDLFVRPAEEDSFESFLHDSRRRWKDLVAPLPPDHPSRQPLGHSEQTYAILGLKDVPPPSQLRELLTEIPKSSGWTPFWVPTRTDLRPVIEDGALECWLGRPDTDRHFRDAAHSDFWRVTRNPFAYLQRGYQEDGPDNLEPGTIFDLTLPIWRTAELFLHAVNFARALGASDTTEVRFVARYTGLEGRTLITWAKPLLREPLDHRLRARSQKVELATVAQVSDLERNLEDVVHDFVEPLYERFDGYRPSIELVANQLSELKLQPGFGARGG</sequence>
<accession>A0A1Y6FB96</accession>
<name>A0A1Y6FB96_9SPHN</name>
<dbReference type="OrthoDB" id="6994865at2"/>
<reference evidence="3" key="1">
    <citation type="submission" date="2017-04" db="EMBL/GenBank/DDBJ databases">
        <authorList>
            <person name="Varghese N."/>
            <person name="Submissions S."/>
        </authorList>
    </citation>
    <scope>NUCLEOTIDE SEQUENCE [LARGE SCALE GENOMIC DNA]</scope>
</reference>
<evidence type="ECO:0000313" key="2">
    <source>
        <dbReference type="EMBL" id="SMQ69703.1"/>
    </source>
</evidence>
<dbReference type="Pfam" id="PF01381">
    <property type="entry name" value="HTH_3"/>
    <property type="match status" value="1"/>
</dbReference>
<gene>
    <name evidence="2" type="ORF">SAMN06297468_1891</name>
</gene>
<dbReference type="Gene3D" id="1.10.260.40">
    <property type="entry name" value="lambda repressor-like DNA-binding domains"/>
    <property type="match status" value="1"/>
</dbReference>